<feature type="region of interest" description="Disordered" evidence="2">
    <location>
        <begin position="184"/>
        <end position="203"/>
    </location>
</feature>
<proteinExistence type="predicted"/>
<feature type="coiled-coil region" evidence="1">
    <location>
        <begin position="5"/>
        <end position="46"/>
    </location>
</feature>
<feature type="compositionally biased region" description="Basic and acidic residues" evidence="2">
    <location>
        <begin position="187"/>
        <end position="203"/>
    </location>
</feature>
<protein>
    <submittedName>
        <fullName evidence="3">Uncharacterized protein</fullName>
    </submittedName>
</protein>
<keyword evidence="1" id="KW-0175">Coiled coil</keyword>
<evidence type="ECO:0000256" key="1">
    <source>
        <dbReference type="SAM" id="Coils"/>
    </source>
</evidence>
<reference evidence="3" key="1">
    <citation type="journal article" date="2019" name="Sci. Rep.">
        <title>Draft genome of Tanacetum cinerariifolium, the natural source of mosquito coil.</title>
        <authorList>
            <person name="Yamashiro T."/>
            <person name="Shiraishi A."/>
            <person name="Satake H."/>
            <person name="Nakayama K."/>
        </authorList>
    </citation>
    <scope>NUCLEOTIDE SEQUENCE</scope>
</reference>
<feature type="region of interest" description="Disordered" evidence="2">
    <location>
        <begin position="46"/>
        <end position="92"/>
    </location>
</feature>
<comment type="caution">
    <text evidence="3">The sequence shown here is derived from an EMBL/GenBank/DDBJ whole genome shotgun (WGS) entry which is preliminary data.</text>
</comment>
<name>A0A6L2JFS9_TANCI</name>
<evidence type="ECO:0000313" key="3">
    <source>
        <dbReference type="EMBL" id="GEU34765.1"/>
    </source>
</evidence>
<feature type="compositionally biased region" description="Basic and acidic residues" evidence="2">
    <location>
        <begin position="75"/>
        <end position="92"/>
    </location>
</feature>
<gene>
    <name evidence="3" type="ORF">Tci_006743</name>
</gene>
<sequence>MQQTLQELMDICTSLQRQHSLLEERVQTQDLEITQLKTRIKTLKDNKKRREGFAQEDAPNTRGIDQGEDLLVGDTMKDSDKSADKGSDSTDEMSHILGSLEASNILASGGLRSVFTTASLSVATASIDISPVVATASGSFPTAVIFTTTSVATPTTRVTRSSRGVVIGSSSLISVNIPFINKKDKRKEKMTEPEQPSKDERDAEIARIHAEKELKIMIAELDRSNEMIAKYLNEYEQAAVGLSHDEKVELINGLLMYQRIKELKTAKASGTEPTQEQQSEDPKEISEEELKRMMELVPVEELYIEALQSLVKKTCSTTEVTDEKAKGLWVELKRLYEHDYRDPLWALQRYMHDPLVWRLYDTCGVHHVSIGRGHQIFMLVEKDYPLTKGLTTLMVSNKLQVDQYS</sequence>
<organism evidence="3">
    <name type="scientific">Tanacetum cinerariifolium</name>
    <name type="common">Dalmatian daisy</name>
    <name type="synonym">Chrysanthemum cinerariifolium</name>
    <dbReference type="NCBI Taxonomy" id="118510"/>
    <lineage>
        <taxon>Eukaryota</taxon>
        <taxon>Viridiplantae</taxon>
        <taxon>Streptophyta</taxon>
        <taxon>Embryophyta</taxon>
        <taxon>Tracheophyta</taxon>
        <taxon>Spermatophyta</taxon>
        <taxon>Magnoliopsida</taxon>
        <taxon>eudicotyledons</taxon>
        <taxon>Gunneridae</taxon>
        <taxon>Pentapetalae</taxon>
        <taxon>asterids</taxon>
        <taxon>campanulids</taxon>
        <taxon>Asterales</taxon>
        <taxon>Asteraceae</taxon>
        <taxon>Asteroideae</taxon>
        <taxon>Anthemideae</taxon>
        <taxon>Anthemidinae</taxon>
        <taxon>Tanacetum</taxon>
    </lineage>
</organism>
<feature type="region of interest" description="Disordered" evidence="2">
    <location>
        <begin position="266"/>
        <end position="285"/>
    </location>
</feature>
<dbReference type="EMBL" id="BKCJ010000616">
    <property type="protein sequence ID" value="GEU34765.1"/>
    <property type="molecule type" value="Genomic_DNA"/>
</dbReference>
<evidence type="ECO:0000256" key="2">
    <source>
        <dbReference type="SAM" id="MobiDB-lite"/>
    </source>
</evidence>
<accession>A0A6L2JFS9</accession>
<dbReference type="AlphaFoldDB" id="A0A6L2JFS9"/>